<proteinExistence type="predicted"/>
<evidence type="ECO:0000313" key="1">
    <source>
        <dbReference type="Ensembl" id="ENSGGOP00000050404.1"/>
    </source>
</evidence>
<dbReference type="EMBL" id="CABD030058362">
    <property type="status" value="NOT_ANNOTATED_CDS"/>
    <property type="molecule type" value="Genomic_DNA"/>
</dbReference>
<dbReference type="EMBL" id="CABD030058359">
    <property type="status" value="NOT_ANNOTATED_CDS"/>
    <property type="molecule type" value="Genomic_DNA"/>
</dbReference>
<gene>
    <name evidence="1" type="primary">CSPP1</name>
</gene>
<reference evidence="1 2" key="2">
    <citation type="journal article" date="2012" name="Nature">
        <title>Insights into hominid evolution from the gorilla genome sequence.</title>
        <authorList>
            <person name="Scally A."/>
            <person name="Dutheil J.Y."/>
            <person name="Hillier L.W."/>
            <person name="Jordan G.E."/>
            <person name="Goodhead I."/>
            <person name="Herrero J."/>
            <person name="Hobolth A."/>
            <person name="Lappalainen T."/>
            <person name="Mailund T."/>
            <person name="Marques-Bonet T."/>
            <person name="McCarthy S."/>
            <person name="Montgomery S.H."/>
            <person name="Schwalie P.C."/>
            <person name="Tang Y.A."/>
            <person name="Ward M.C."/>
            <person name="Xue Y."/>
            <person name="Yngvadottir B."/>
            <person name="Alkan C."/>
            <person name="Andersen L.N."/>
            <person name="Ayub Q."/>
            <person name="Ball E.V."/>
            <person name="Beal K."/>
            <person name="Bradley B.J."/>
            <person name="Chen Y."/>
            <person name="Clee C.M."/>
            <person name="Fitzgerald S."/>
            <person name="Graves T.A."/>
            <person name="Gu Y."/>
            <person name="Heath P."/>
            <person name="Heger A."/>
            <person name="Karakoc E."/>
            <person name="Kolb-Kokocinski A."/>
            <person name="Laird G.K."/>
            <person name="Lunter G."/>
            <person name="Meader S."/>
            <person name="Mort M."/>
            <person name="Mullikin J.C."/>
            <person name="Munch K."/>
            <person name="O'Connor T.D."/>
            <person name="Phillips A.D."/>
            <person name="Prado-Martinez J."/>
            <person name="Rogers A.S."/>
            <person name="Sajjadian S."/>
            <person name="Schmidt D."/>
            <person name="Shaw K."/>
            <person name="Simpson J.T."/>
            <person name="Stenson P.D."/>
            <person name="Turner D.J."/>
            <person name="Vigilant L."/>
            <person name="Vilella A.J."/>
            <person name="Whitener W."/>
            <person name="Zhu B."/>
            <person name="Cooper D.N."/>
            <person name="de Jong P."/>
            <person name="Dermitzakis E.T."/>
            <person name="Eichler E.E."/>
            <person name="Flicek P."/>
            <person name="Goldman N."/>
            <person name="Mundy N.I."/>
            <person name="Ning Z."/>
            <person name="Odom D.T."/>
            <person name="Ponting C.P."/>
            <person name="Quail M.A."/>
            <person name="Ryder O.A."/>
            <person name="Searle S.M."/>
            <person name="Warren W.C."/>
            <person name="Wilson R.K."/>
            <person name="Schierup M.H."/>
            <person name="Rogers J."/>
            <person name="Tyler-Smith C."/>
            <person name="Durbin R."/>
        </authorList>
    </citation>
    <scope>NUCLEOTIDE SEQUENCE [LARGE SCALE GENOMIC DNA]</scope>
</reference>
<dbReference type="EMBL" id="CABD030058361">
    <property type="status" value="NOT_ANNOTATED_CDS"/>
    <property type="molecule type" value="Genomic_DNA"/>
</dbReference>
<reference evidence="1" key="4">
    <citation type="submission" date="2025-09" db="UniProtKB">
        <authorList>
            <consortium name="Ensembl"/>
        </authorList>
    </citation>
    <scope>IDENTIFICATION</scope>
</reference>
<sequence length="66" mass="7198">MADNLDEFIEEQKARLAEDKAELESDPPYMEMKNLALLARQDCNGVISARHNLCLPGSSDSSASAS</sequence>
<protein>
    <submittedName>
        <fullName evidence="1">Centrosome and spindle pole associated protein 1</fullName>
    </submittedName>
</protein>
<organism evidence="1 2">
    <name type="scientific">Gorilla gorilla gorilla</name>
    <name type="common">Western lowland gorilla</name>
    <dbReference type="NCBI Taxonomy" id="9595"/>
    <lineage>
        <taxon>Eukaryota</taxon>
        <taxon>Metazoa</taxon>
        <taxon>Chordata</taxon>
        <taxon>Craniata</taxon>
        <taxon>Vertebrata</taxon>
        <taxon>Euteleostomi</taxon>
        <taxon>Mammalia</taxon>
        <taxon>Eutheria</taxon>
        <taxon>Euarchontoglires</taxon>
        <taxon>Primates</taxon>
        <taxon>Haplorrhini</taxon>
        <taxon>Catarrhini</taxon>
        <taxon>Hominidae</taxon>
        <taxon>Gorilla</taxon>
    </lineage>
</organism>
<dbReference type="Proteomes" id="UP000001519">
    <property type="component" value="Chromosome 8"/>
</dbReference>
<dbReference type="Bgee" id="ENSGGOG00000027574">
    <property type="expression patterns" value="Expressed in testis and 6 other cell types or tissues"/>
</dbReference>
<dbReference type="EMBL" id="CABD030058357">
    <property type="status" value="NOT_ANNOTATED_CDS"/>
    <property type="molecule type" value="Genomic_DNA"/>
</dbReference>
<dbReference type="EMBL" id="CABD030058360">
    <property type="status" value="NOT_ANNOTATED_CDS"/>
    <property type="molecule type" value="Genomic_DNA"/>
</dbReference>
<dbReference type="AlphaFoldDB" id="A0A2I2ZT51"/>
<evidence type="ECO:0000313" key="2">
    <source>
        <dbReference type="Proteomes" id="UP000001519"/>
    </source>
</evidence>
<accession>A0A2I2ZT51</accession>
<dbReference type="Ensembl" id="ENSGGOT00000053622.1">
    <property type="protein sequence ID" value="ENSGGOP00000050404.1"/>
    <property type="gene ID" value="ENSGGOG00000027574.2"/>
</dbReference>
<reference evidence="2" key="1">
    <citation type="submission" date="2011-05" db="EMBL/GenBank/DDBJ databases">
        <title>Insights into the evolution of the great apes provided by the gorilla genome.</title>
        <authorList>
            <person name="Scally A."/>
        </authorList>
    </citation>
    <scope>NUCLEOTIDE SEQUENCE [LARGE SCALE GENOMIC DNA]</scope>
</reference>
<keyword evidence="2" id="KW-1185">Reference proteome</keyword>
<reference evidence="1" key="3">
    <citation type="submission" date="2025-08" db="UniProtKB">
        <authorList>
            <consortium name="Ensembl"/>
        </authorList>
    </citation>
    <scope>IDENTIFICATION</scope>
</reference>
<name>A0A2I2ZT51_GORGO</name>
<dbReference type="EMBL" id="CABD030058364">
    <property type="status" value="NOT_ANNOTATED_CDS"/>
    <property type="molecule type" value="Genomic_DNA"/>
</dbReference>
<dbReference type="EMBL" id="CABD030058363">
    <property type="status" value="NOT_ANNOTATED_CDS"/>
    <property type="molecule type" value="Genomic_DNA"/>
</dbReference>
<dbReference type="GeneTree" id="ENSGT00390000015084"/>
<dbReference type="EMBL" id="CABD030058358">
    <property type="status" value="NOT_ANNOTATED_CDS"/>
    <property type="molecule type" value="Genomic_DNA"/>
</dbReference>